<evidence type="ECO:0000256" key="13">
    <source>
        <dbReference type="ARBA" id="ARBA00023328"/>
    </source>
</evidence>
<evidence type="ECO:0000313" key="17">
    <source>
        <dbReference type="EMBL" id="CEP22691.1"/>
    </source>
</evidence>
<feature type="compositionally biased region" description="Low complexity" evidence="16">
    <location>
        <begin position="156"/>
        <end position="172"/>
    </location>
</feature>
<feature type="region of interest" description="Disordered" evidence="16">
    <location>
        <begin position="145"/>
        <end position="218"/>
    </location>
</feature>
<comment type="similarity">
    <text evidence="4">Belongs to the DASH complex DAM1 family.</text>
</comment>
<evidence type="ECO:0000256" key="16">
    <source>
        <dbReference type="SAM" id="MobiDB-lite"/>
    </source>
</evidence>
<evidence type="ECO:0000256" key="8">
    <source>
        <dbReference type="ARBA" id="ARBA00022701"/>
    </source>
</evidence>
<dbReference type="GO" id="GO:1990537">
    <property type="term" value="C:mitotic spindle polar microtubule"/>
    <property type="evidence" value="ECO:0007669"/>
    <property type="project" value="TreeGrafter"/>
</dbReference>
<protein>
    <recommendedName>
        <fullName evidence="5">DASH complex subunit DAM1</fullName>
    </recommendedName>
    <alternativeName>
        <fullName evidence="14">Outer kinetochore protein DAM1</fullName>
    </alternativeName>
</protein>
<evidence type="ECO:0000256" key="3">
    <source>
        <dbReference type="ARBA" id="ARBA00004629"/>
    </source>
</evidence>
<evidence type="ECO:0000256" key="9">
    <source>
        <dbReference type="ARBA" id="ARBA00022829"/>
    </source>
</evidence>
<dbReference type="PANTHER" id="PTHR28113:SF1">
    <property type="entry name" value="DASH COMPLEX SUBUNIT DAM1"/>
    <property type="match status" value="1"/>
</dbReference>
<dbReference type="PANTHER" id="PTHR28113">
    <property type="entry name" value="DASH COMPLEX SUBUNIT DAM1"/>
    <property type="match status" value="1"/>
</dbReference>
<evidence type="ECO:0000256" key="4">
    <source>
        <dbReference type="ARBA" id="ARBA00010073"/>
    </source>
</evidence>
<dbReference type="AlphaFoldDB" id="A0A0H5C431"/>
<name>A0A0H5C431_CYBJN</name>
<comment type="subunit">
    <text evidence="15">Component of the DASH complex consisting of ASK1, DAD1, DAD2, DAD3, DAD4, DAM1, DUO1, HSK3, SPC19 and SPC34, with a stoichiometry of one copy of each subunit per complex. Multiple DASH complexes oligomerize to form a ring that encircles spindle microtubules and organizes the rod-like NDC80 complexes of the outer kinetochore. DASH complex oligomerization strengthens microtubule attachments. Within the complex, DAM1 and DUO1 may form the microtubule connections. On cytoplasmic microtubules, DASH complexes appear to form patches instead of rings. Interacts with the outer kinetochore component NDC80; the interaction is direct.</text>
</comment>
<feature type="compositionally biased region" description="Basic and acidic residues" evidence="16">
    <location>
        <begin position="199"/>
        <end position="218"/>
    </location>
</feature>
<dbReference type="InterPro" id="IPR013962">
    <property type="entry name" value="DASH_Dam1"/>
</dbReference>
<evidence type="ECO:0000256" key="1">
    <source>
        <dbReference type="ARBA" id="ARBA00004123"/>
    </source>
</evidence>
<feature type="region of interest" description="Disordered" evidence="16">
    <location>
        <begin position="1"/>
        <end position="27"/>
    </location>
</feature>
<gene>
    <name evidence="17" type="ORF">BN1211_3096</name>
</gene>
<evidence type="ECO:0000256" key="12">
    <source>
        <dbReference type="ARBA" id="ARBA00023242"/>
    </source>
</evidence>
<evidence type="ECO:0000256" key="6">
    <source>
        <dbReference type="ARBA" id="ARBA00022454"/>
    </source>
</evidence>
<accession>A0A0H5C431</accession>
<dbReference type="GO" id="GO:1990758">
    <property type="term" value="P:mitotic sister chromatid biorientation"/>
    <property type="evidence" value="ECO:0007669"/>
    <property type="project" value="TreeGrafter"/>
</dbReference>
<keyword evidence="9" id="KW-0159">Chromosome partition</keyword>
<dbReference type="EMBL" id="CDQK01000003">
    <property type="protein sequence ID" value="CEP22691.1"/>
    <property type="molecule type" value="Genomic_DNA"/>
</dbReference>
<proteinExistence type="inferred from homology"/>
<keyword evidence="10" id="KW-0995">Kinetochore</keyword>
<keyword evidence="6" id="KW-0158">Chromosome</keyword>
<evidence type="ECO:0000256" key="10">
    <source>
        <dbReference type="ARBA" id="ARBA00022838"/>
    </source>
</evidence>
<reference evidence="18" key="1">
    <citation type="journal article" date="2015" name="J. Biotechnol.">
        <title>The structure of the Cyberlindnera jadinii genome and its relation to Candida utilis analyzed by the occurrence of single nucleotide polymorphisms.</title>
        <authorList>
            <person name="Rupp O."/>
            <person name="Brinkrolf K."/>
            <person name="Buerth C."/>
            <person name="Kunigo M."/>
            <person name="Schneider J."/>
            <person name="Jaenicke S."/>
            <person name="Goesmann A."/>
            <person name="Puehler A."/>
            <person name="Jaeger K.-E."/>
            <person name="Ernst J.F."/>
        </authorList>
    </citation>
    <scope>NUCLEOTIDE SEQUENCE [LARGE SCALE GENOMIC DNA]</scope>
    <source>
        <strain evidence="18">ATCC 18201 / CBS 1600 / BCRC 20928 / JCM 3617 / NBRC 0987 / NRRL Y-1542</strain>
    </source>
</reference>
<evidence type="ECO:0000256" key="5">
    <source>
        <dbReference type="ARBA" id="ARBA00020497"/>
    </source>
</evidence>
<keyword evidence="8" id="KW-0493">Microtubule</keyword>
<keyword evidence="11" id="KW-0206">Cytoskeleton</keyword>
<sequence>MSKRVSRGSTPHRLSRSSNILPSPGIHYEIDPTRTPLDGFSSMFSELSDNVADLDSNVQQIQRVHESLTDFNESFSSFLYGLQINAYTVEFNEIPNLKNFKSDEIRERISKLEQYFEEQERGMDDTYMTNDDEGSFIAHPPYAKEKSRIVSTNKPSTATATTSTRTTASTTTKPKGSKIPVNNRRTTMGTSGGIYKSTKASEGRQRSAFKKDERPPFR</sequence>
<evidence type="ECO:0000256" key="15">
    <source>
        <dbReference type="ARBA" id="ARBA00047036"/>
    </source>
</evidence>
<organism evidence="17 18">
    <name type="scientific">Cyberlindnera jadinii (strain ATCC 18201 / CBS 1600 / BCRC 20928 / JCM 3617 / NBRC 0987 / NRRL Y-1542)</name>
    <name type="common">Torula yeast</name>
    <name type="synonym">Candida utilis</name>
    <dbReference type="NCBI Taxonomy" id="983966"/>
    <lineage>
        <taxon>Eukaryota</taxon>
        <taxon>Fungi</taxon>
        <taxon>Dikarya</taxon>
        <taxon>Ascomycota</taxon>
        <taxon>Saccharomycotina</taxon>
        <taxon>Saccharomycetes</taxon>
        <taxon>Phaffomycetales</taxon>
        <taxon>Phaffomycetaceae</taxon>
        <taxon>Cyberlindnera</taxon>
    </lineage>
</organism>
<evidence type="ECO:0000256" key="14">
    <source>
        <dbReference type="ARBA" id="ARBA00030453"/>
    </source>
</evidence>
<dbReference type="GO" id="GO:0044732">
    <property type="term" value="C:mitotic spindle pole body"/>
    <property type="evidence" value="ECO:0007669"/>
    <property type="project" value="TreeGrafter"/>
</dbReference>
<dbReference type="Pfam" id="PF08653">
    <property type="entry name" value="DASH_Dam1"/>
    <property type="match status" value="1"/>
</dbReference>
<keyword evidence="13" id="KW-0137">Centromere</keyword>
<evidence type="ECO:0000256" key="11">
    <source>
        <dbReference type="ARBA" id="ARBA00023212"/>
    </source>
</evidence>
<dbReference type="Proteomes" id="UP000038830">
    <property type="component" value="Unassembled WGS sequence"/>
</dbReference>
<evidence type="ECO:0000256" key="2">
    <source>
        <dbReference type="ARBA" id="ARBA00004186"/>
    </source>
</evidence>
<keyword evidence="7" id="KW-0963">Cytoplasm</keyword>
<dbReference type="GO" id="GO:0042729">
    <property type="term" value="C:DASH complex"/>
    <property type="evidence" value="ECO:0007669"/>
    <property type="project" value="InterPro"/>
</dbReference>
<comment type="subcellular location">
    <subcellularLocation>
        <location evidence="3">Chromosome</location>
        <location evidence="3">Centromere</location>
        <location evidence="3">Kinetochore</location>
    </subcellularLocation>
    <subcellularLocation>
        <location evidence="2">Cytoplasm</location>
        <location evidence="2">Cytoskeleton</location>
        <location evidence="2">Spindle</location>
    </subcellularLocation>
    <subcellularLocation>
        <location evidence="1">Nucleus</location>
    </subcellularLocation>
</comment>
<evidence type="ECO:0000256" key="7">
    <source>
        <dbReference type="ARBA" id="ARBA00022490"/>
    </source>
</evidence>
<keyword evidence="12" id="KW-0539">Nucleus</keyword>
<evidence type="ECO:0000313" key="18">
    <source>
        <dbReference type="Proteomes" id="UP000038830"/>
    </source>
</evidence>